<reference evidence="3 15" key="8">
    <citation type="submission" date="2019-11" db="EMBL/GenBank/DDBJ databases">
        <title>Multidrug-resistant Acinetobacter baumannii moving toward extensively drug-resistant over fifteen years in South of Brazil.</title>
        <authorList>
            <person name="Fedrigo N.H."/>
            <person name="Cerdeira L."/>
            <person name="Fuga B."/>
            <person name="Marini P.V.B."/>
            <person name="Shinohara D.R."/>
            <person name="Carrara-Marroni F.E."/>
            <person name="Lincopan N."/>
            <person name="Tognim M.C.B."/>
        </authorList>
    </citation>
    <scope>NUCLEOTIDE SEQUENCE [LARGE SCALE GENOMIC DNA]</scope>
    <source>
        <strain evidence="3 15">Ac576</strain>
    </source>
</reference>
<evidence type="ECO:0000313" key="16">
    <source>
        <dbReference type="Proteomes" id="UP000461234"/>
    </source>
</evidence>
<evidence type="ECO:0000313" key="13">
    <source>
        <dbReference type="Proteomes" id="UP000252694"/>
    </source>
</evidence>
<dbReference type="EMBL" id="JAAGTY010000021">
    <property type="protein sequence ID" value="NDW42508.1"/>
    <property type="molecule type" value="Genomic_DNA"/>
</dbReference>
<dbReference type="Proteomes" id="UP000179937">
    <property type="component" value="Unassembled WGS sequence"/>
</dbReference>
<dbReference type="EMBL" id="RFDI01000420">
    <property type="protein sequence ID" value="RSR58395.1"/>
    <property type="molecule type" value="Genomic_DNA"/>
</dbReference>
<dbReference type="AlphaFoldDB" id="A0A0D5YJY0"/>
<dbReference type="EMBL" id="NGKM01000011">
    <property type="protein sequence ID" value="OWK66375.1"/>
    <property type="molecule type" value="Genomic_DNA"/>
</dbReference>
<reference evidence="10" key="2">
    <citation type="submission" date="2015-03" db="EMBL/GenBank/DDBJ databases">
        <authorList>
            <person name="Gallagher L.A."/>
            <person name="Hayden H.S."/>
            <person name="Weiss E.J."/>
            <person name="Hager K.R."/>
            <person name="Ramage E."/>
            <person name="Radey M.R."/>
            <person name="Bydalek R."/>
            <person name="Manoil C."/>
            <person name="Miller S.I."/>
            <person name="Brittnacher M.J."/>
        </authorList>
    </citation>
    <scope>NUCLEOTIDE SEQUENCE [LARGE SCALE GENOMIC DNA]</scope>
    <source>
        <strain evidence="10">AB5075-UW</strain>
    </source>
</reference>
<accession>A0A0D5YJY0</accession>
<name>A0A0D5YJY0_ACIBA</name>
<dbReference type="EMBL" id="LYKI01000067">
    <property type="protein sequence ID" value="OIG67539.1"/>
    <property type="molecule type" value="Genomic_DNA"/>
</dbReference>
<dbReference type="PATRIC" id="fig|470.1314.peg.794"/>
<dbReference type="EMBL" id="WIOC01000012">
    <property type="protein sequence ID" value="MQR49917.1"/>
    <property type="molecule type" value="Genomic_DNA"/>
</dbReference>
<dbReference type="Proteomes" id="UP000197394">
    <property type="component" value="Unassembled WGS sequence"/>
</dbReference>
<evidence type="ECO:0000313" key="8">
    <source>
        <dbReference type="EMBL" id="RSR58395.1"/>
    </source>
</evidence>
<reference evidence="9 13" key="5">
    <citation type="submission" date="2018-07" db="EMBL/GenBank/DDBJ databases">
        <authorList>
            <consortium name="Pathogen Informatics"/>
        </authorList>
    </citation>
    <scope>NUCLEOTIDE SEQUENCE [LARGE SCALE GENOMIC DNA]</scope>
    <source>
        <strain evidence="9 13">4300STDY7045823</strain>
    </source>
</reference>
<reference evidence="8 14" key="6">
    <citation type="submission" date="2018-10" db="EMBL/GenBank/DDBJ databases">
        <title>GWAS and RNA-Seq identify cryptic mechanisms of antimicrobial resistance in Acinetobacter baumannii.</title>
        <authorList>
            <person name="Sahl J.W."/>
        </authorList>
    </citation>
    <scope>NUCLEOTIDE SEQUENCE [LARGE SCALE GENOMIC DNA]</scope>
    <source>
        <strain evidence="8 14">TG28175</strain>
    </source>
</reference>
<dbReference type="EMBL" id="CP072270">
    <property type="protein sequence ID" value="QTK42481.1"/>
    <property type="molecule type" value="Genomic_DNA"/>
</dbReference>
<dbReference type="EMBL" id="WPIP01000221">
    <property type="protein sequence ID" value="MVM93499.1"/>
    <property type="molecule type" value="Genomic_DNA"/>
</dbReference>
<evidence type="ECO:0000313" key="15">
    <source>
        <dbReference type="Proteomes" id="UP000439424"/>
    </source>
</evidence>
<evidence type="ECO:0000313" key="3">
    <source>
        <dbReference type="EMBL" id="MVM93499.1"/>
    </source>
</evidence>
<dbReference type="Proteomes" id="UP000664966">
    <property type="component" value="Chromosome"/>
</dbReference>
<dbReference type="Proteomes" id="UP000439424">
    <property type="component" value="Unassembled WGS sequence"/>
</dbReference>
<evidence type="ECO:0000313" key="2">
    <source>
        <dbReference type="EMBL" id="MQR49917.1"/>
    </source>
</evidence>
<protein>
    <submittedName>
        <fullName evidence="1">Uncharacterized protein</fullName>
    </submittedName>
</protein>
<evidence type="ECO:0000313" key="6">
    <source>
        <dbReference type="EMBL" id="OWK66375.1"/>
    </source>
</evidence>
<reference evidence="4 17" key="9">
    <citation type="submission" date="2020-02" db="EMBL/GenBank/DDBJ databases">
        <title>Whole genome shot-gun sequencing of clinical Carbapenem resistant A. baumannii.</title>
        <authorList>
            <person name="Veeraraghavan B."/>
            <person name="Mathur P."/>
            <person name="Vijayakumar S."/>
            <person name="Vasudevan K."/>
            <person name="Lincy M."/>
            <person name="Kirubananthan A."/>
        </authorList>
    </citation>
    <scope>NUCLEOTIDE SEQUENCE [LARGE SCALE GENOMIC DNA]</scope>
    <source>
        <strain evidence="4 17">SP816</strain>
    </source>
</reference>
<proteinExistence type="predicted"/>
<reference evidence="1 10" key="1">
    <citation type="journal article" date="2015" name="J. Bacteriol.">
        <title>Resources for Genetic and Genomic Analysis of Emerging Pathogen Acinetobacter baumannii.</title>
        <authorList>
            <person name="Gallagher L.A."/>
            <person name="Ramage E."/>
            <person name="Weiss E.J."/>
            <person name="Radey M."/>
            <person name="Hayden H.S."/>
            <person name="Held K.G."/>
            <person name="Huse H.K."/>
            <person name="Zurawski D.V."/>
            <person name="Brittnacher M.J."/>
            <person name="Manoil C."/>
        </authorList>
    </citation>
    <scope>NUCLEOTIDE SEQUENCE [LARGE SCALE GENOMIC DNA]</scope>
    <source>
        <strain evidence="1 10">AB5075-UW</strain>
    </source>
</reference>
<evidence type="ECO:0000313" key="11">
    <source>
        <dbReference type="Proteomes" id="UP000179937"/>
    </source>
</evidence>
<evidence type="ECO:0000313" key="17">
    <source>
        <dbReference type="Proteomes" id="UP000470018"/>
    </source>
</evidence>
<evidence type="ECO:0000313" key="14">
    <source>
        <dbReference type="Proteomes" id="UP000280073"/>
    </source>
</evidence>
<dbReference type="RefSeq" id="WP_001195446.1">
    <property type="nucleotide sequence ID" value="NZ_AP014649.1"/>
</dbReference>
<evidence type="ECO:0000313" key="4">
    <source>
        <dbReference type="EMBL" id="NDW42508.1"/>
    </source>
</evidence>
<sequence length="163" mass="19233">MQTWNKAFFKFMTIILMGTCCIACDLRKKNEVTVVENKNIIIKKFESDAEYIFGNQILGKKIFSSYNAERLIFQVKDLEQNSDNFIDKIDGRLNKRGWNYKEKYKEAYIYCDRDMNQLELVPPIKIGTVMQSGEGQSLNQLVDYWNIGFIHSRHKRYVCNMNS</sequence>
<dbReference type="EMBL" id="UFMQ01000002">
    <property type="protein sequence ID" value="SST18172.1"/>
    <property type="molecule type" value="Genomic_DNA"/>
</dbReference>
<evidence type="ECO:0000313" key="10">
    <source>
        <dbReference type="Proteomes" id="UP000032746"/>
    </source>
</evidence>
<dbReference type="Proteomes" id="UP000461234">
    <property type="component" value="Unassembled WGS sequence"/>
</dbReference>
<evidence type="ECO:0000313" key="5">
    <source>
        <dbReference type="EMBL" id="OIG67539.1"/>
    </source>
</evidence>
<evidence type="ECO:0000313" key="7">
    <source>
        <dbReference type="EMBL" id="QTK42481.1"/>
    </source>
</evidence>
<reference evidence="2 16" key="7">
    <citation type="submission" date="2019-10" db="EMBL/GenBank/DDBJ databases">
        <title>Genetic environment of the oxa23 gene and comparative analysis of carbapenem resistant Acinetobacter baumannii isolates belonging to global clone 1, lineage 2 recovered in a burns hospital outbreak in 2012-2013.</title>
        <authorList>
            <person name="Douraghi M."/>
            <person name="Aris P."/>
            <person name="Kenyon J."/>
            <person name="Hamidian M."/>
        </authorList>
    </citation>
    <scope>NUCLEOTIDE SEQUENCE [LARGE SCALE GENOMIC DNA]</scope>
    <source>
        <strain evidence="2 16">ABS103</strain>
    </source>
</reference>
<organism evidence="1 10">
    <name type="scientific">Acinetobacter baumannii</name>
    <dbReference type="NCBI Taxonomy" id="470"/>
    <lineage>
        <taxon>Bacteria</taxon>
        <taxon>Pseudomonadati</taxon>
        <taxon>Pseudomonadota</taxon>
        <taxon>Gammaproteobacteria</taxon>
        <taxon>Moraxellales</taxon>
        <taxon>Moraxellaceae</taxon>
        <taxon>Acinetobacter</taxon>
        <taxon>Acinetobacter calcoaceticus/baumannii complex</taxon>
    </lineage>
</organism>
<dbReference type="Proteomes" id="UP000252694">
    <property type="component" value="Unassembled WGS sequence"/>
</dbReference>
<evidence type="ECO:0000313" key="9">
    <source>
        <dbReference type="EMBL" id="SST18172.1"/>
    </source>
</evidence>
<reference evidence="7" key="10">
    <citation type="submission" date="2021-03" db="EMBL/GenBank/DDBJ databases">
        <title>Complete genome sequencing of Acinetobacter baumannii.</title>
        <authorList>
            <person name="Yadav B."/>
            <person name="Makwana N."/>
            <person name="Kharat A.S."/>
            <person name="Veeraraghavan B."/>
            <person name="Vijayakumar S."/>
            <person name="Priya M."/>
        </authorList>
    </citation>
    <scope>NUCLEOTIDE SEQUENCE</scope>
    <source>
        <strain evidence="7">KSK6</strain>
    </source>
</reference>
<gene>
    <name evidence="5" type="ORF">A7M90_09100</name>
    <name evidence="1" type="ORF">ABUW_2815</name>
    <name evidence="6" type="ORF">CBE85_11885</name>
    <name evidence="8" type="ORF">EA686_09415</name>
    <name evidence="2" type="ORF">F2P40_11375</name>
    <name evidence="4" type="ORF">G3N53_15640</name>
    <name evidence="3" type="ORF">GNY86_18350</name>
    <name evidence="7" type="ORF">J6E47_13785</name>
    <name evidence="9" type="ORF">SAMEA104305318_00647</name>
</gene>
<dbReference type="OrthoDB" id="6693803at2"/>
<dbReference type="EMBL" id="CP008706">
    <property type="protein sequence ID" value="AKA32532.1"/>
    <property type="molecule type" value="Genomic_DNA"/>
</dbReference>
<reference evidence="6 12" key="4">
    <citation type="submission" date="2017-05" db="EMBL/GenBank/DDBJ databases">
        <title>Draft genome sequence of MDR A. baumannii AB360.</title>
        <authorList>
            <person name="Wareham D.W."/>
            <person name="Bean D.C."/>
        </authorList>
    </citation>
    <scope>NUCLEOTIDE SEQUENCE [LARGE SCALE GENOMIC DNA]</scope>
    <source>
        <strain evidence="6 12">AB360</strain>
    </source>
</reference>
<evidence type="ECO:0000313" key="1">
    <source>
        <dbReference type="EMBL" id="AKA32532.1"/>
    </source>
</evidence>
<reference evidence="5 11" key="3">
    <citation type="submission" date="2016-05" db="EMBL/GenBank/DDBJ databases">
        <title>The evolution of Acinetobacter baumannii in vivo.</title>
        <authorList>
            <person name="Hua X."/>
            <person name="Yu Y."/>
        </authorList>
    </citation>
    <scope>NUCLEOTIDE SEQUENCE [LARGE SCALE GENOMIC DNA]</scope>
    <source>
        <strain evidence="5 11">XH647</strain>
    </source>
</reference>
<dbReference type="Proteomes" id="UP000280073">
    <property type="component" value="Unassembled WGS sequence"/>
</dbReference>
<dbReference type="Proteomes" id="UP000470018">
    <property type="component" value="Unassembled WGS sequence"/>
</dbReference>
<dbReference type="Proteomes" id="UP000032746">
    <property type="component" value="Chromosome"/>
</dbReference>
<evidence type="ECO:0000313" key="12">
    <source>
        <dbReference type="Proteomes" id="UP000197394"/>
    </source>
</evidence>